<evidence type="ECO:0000313" key="2">
    <source>
        <dbReference type="Proteomes" id="UP000092634"/>
    </source>
</evidence>
<dbReference type="AlphaFoldDB" id="A0A1E8PRP6"/>
<proteinExistence type="predicted"/>
<dbReference type="EMBL" id="MAQB02000001">
    <property type="protein sequence ID" value="OFJ48374.1"/>
    <property type="molecule type" value="Genomic_DNA"/>
</dbReference>
<dbReference type="Proteomes" id="UP000092634">
    <property type="component" value="Unassembled WGS sequence"/>
</dbReference>
<evidence type="ECO:0000313" key="1">
    <source>
        <dbReference type="EMBL" id="OFJ48374.1"/>
    </source>
</evidence>
<protein>
    <submittedName>
        <fullName evidence="1">Uncharacterized protein</fullName>
    </submittedName>
</protein>
<comment type="caution">
    <text evidence="1">The sequence shown here is derived from an EMBL/GenBank/DDBJ whole genome shotgun (WGS) entry which is preliminary data.</text>
</comment>
<organism evidence="1 2">
    <name type="scientific">Janthinobacterium lividum</name>
    <dbReference type="NCBI Taxonomy" id="29581"/>
    <lineage>
        <taxon>Bacteria</taxon>
        <taxon>Pseudomonadati</taxon>
        <taxon>Pseudomonadota</taxon>
        <taxon>Betaproteobacteria</taxon>
        <taxon>Burkholderiales</taxon>
        <taxon>Oxalobacteraceae</taxon>
        <taxon>Janthinobacterium</taxon>
    </lineage>
</organism>
<reference evidence="1 2" key="1">
    <citation type="submission" date="2016-10" db="EMBL/GenBank/DDBJ databases">
        <title>Updated version of Genome Assembly of Janthinobacterium lividum ERGS5:01.</title>
        <authorList>
            <person name="Kumar R."/>
            <person name="Acharya V."/>
            <person name="Singh D."/>
        </authorList>
    </citation>
    <scope>NUCLEOTIDE SEQUENCE [LARGE SCALE GENOMIC DNA]</scope>
    <source>
        <strain evidence="1 2">ERGS5:01</strain>
    </source>
</reference>
<accession>A0A1E8PRP6</accession>
<name>A0A1E8PRP6_9BURK</name>
<gene>
    <name evidence="1" type="ORF">BA896_004875</name>
</gene>
<sequence>MAYLNGSDRTLLLPLLLSLLIACLAMLSGCGAAGSAGEAENTPRSVSHVLSPGEQVAITATDTLKLERVNDSRCRKGAVCVWKGYVSYSFSLRNSAGATDIVLSDSMPGAASSVSVQHLTFTLLDVDPATPPALNEAAPTYRVKVKITQGAPAG</sequence>